<dbReference type="PANTHER" id="PTHR38107:SF3">
    <property type="entry name" value="LYSOZYME RRRD-RELATED"/>
    <property type="match status" value="1"/>
</dbReference>
<dbReference type="RefSeq" id="WP_011239869.1">
    <property type="nucleotide sequence ID" value="NC_006513.1"/>
</dbReference>
<keyword evidence="5 6" id="KW-0326">Glycosidase</keyword>
<evidence type="ECO:0000256" key="4">
    <source>
        <dbReference type="ARBA" id="ARBA00022801"/>
    </source>
</evidence>
<dbReference type="InterPro" id="IPR002196">
    <property type="entry name" value="Glyco_hydro_24"/>
</dbReference>
<sequence>MNSPRLVSGALTLTAAALVGLALHEGYIERARPPVPGDVPTKGFGTTRNADGSPVKLADATTPPRALVDLLRDATASEKAIKRCAPVPMYPHEFSAFVSLAYNVGAGAVCASSIPDKLAAGRYDAACRTILDFDKFRDCTKPKIRNARTGKLECPLIPLRGLTVRRQAEYKMCMGED</sequence>
<feature type="region of interest" description="Disordered" evidence="7">
    <location>
        <begin position="34"/>
        <end position="58"/>
    </location>
</feature>
<evidence type="ECO:0000256" key="6">
    <source>
        <dbReference type="RuleBase" id="RU003788"/>
    </source>
</evidence>
<dbReference type="AlphaFoldDB" id="Q5NXI8"/>
<dbReference type="CAZy" id="GH24">
    <property type="family name" value="Glycoside Hydrolase Family 24"/>
</dbReference>
<dbReference type="PANTHER" id="PTHR38107">
    <property type="match status" value="1"/>
</dbReference>
<comment type="catalytic activity">
    <reaction evidence="1 6">
        <text>Hydrolysis of (1-&gt;4)-beta-linkages between N-acetylmuramic acid and N-acetyl-D-glucosamine residues in a peptidoglycan and between N-acetyl-D-glucosamine residues in chitodextrins.</text>
        <dbReference type="EC" id="3.2.1.17"/>
    </reaction>
</comment>
<dbReference type="STRING" id="76114.ebA7232"/>
<reference evidence="8 9" key="1">
    <citation type="journal article" date="2005" name="Arch. Microbiol.">
        <title>The genome sequence of an anaerobic aromatic-degrading denitrifying bacterium, strain EbN1.</title>
        <authorList>
            <person name="Rabus R."/>
            <person name="Kube M."/>
            <person name="Heider J."/>
            <person name="Beck A."/>
            <person name="Heitmann K."/>
            <person name="Widdel F."/>
            <person name="Reinhardt R."/>
        </authorList>
    </citation>
    <scope>NUCLEOTIDE SEQUENCE [LARGE SCALE GENOMIC DNA]</scope>
    <source>
        <strain evidence="8 9">EbN1</strain>
    </source>
</reference>
<dbReference type="OrthoDB" id="8141296at2"/>
<dbReference type="GO" id="GO:0042742">
    <property type="term" value="P:defense response to bacterium"/>
    <property type="evidence" value="ECO:0007669"/>
    <property type="project" value="UniProtKB-KW"/>
</dbReference>
<organism evidence="8 9">
    <name type="scientific">Aromatoleum aromaticum (strain DSM 19018 / LMG 30748 / EbN1)</name>
    <name type="common">Azoarcus sp. (strain EbN1)</name>
    <dbReference type="NCBI Taxonomy" id="76114"/>
    <lineage>
        <taxon>Bacteria</taxon>
        <taxon>Pseudomonadati</taxon>
        <taxon>Pseudomonadota</taxon>
        <taxon>Betaproteobacteria</taxon>
        <taxon>Rhodocyclales</taxon>
        <taxon>Rhodocyclaceae</taxon>
        <taxon>Aromatoleum</taxon>
    </lineage>
</organism>
<evidence type="ECO:0000256" key="5">
    <source>
        <dbReference type="ARBA" id="ARBA00023295"/>
    </source>
</evidence>
<accession>Q5NXI8</accession>
<proteinExistence type="inferred from homology"/>
<dbReference type="Gene3D" id="1.10.530.40">
    <property type="match status" value="1"/>
</dbReference>
<dbReference type="GO" id="GO:0009253">
    <property type="term" value="P:peptidoglycan catabolic process"/>
    <property type="evidence" value="ECO:0007669"/>
    <property type="project" value="InterPro"/>
</dbReference>
<dbReference type="Pfam" id="PF00959">
    <property type="entry name" value="Phage_lysozyme"/>
    <property type="match status" value="1"/>
</dbReference>
<dbReference type="eggNOG" id="COG3772">
    <property type="taxonomic scope" value="Bacteria"/>
</dbReference>
<evidence type="ECO:0000256" key="7">
    <source>
        <dbReference type="SAM" id="MobiDB-lite"/>
    </source>
</evidence>
<protein>
    <recommendedName>
        <fullName evidence="6">Lysozyme</fullName>
        <ecNumber evidence="6">3.2.1.17</ecNumber>
    </recommendedName>
</protein>
<keyword evidence="3 6" id="KW-0081">Bacteriolytic enzyme</keyword>
<dbReference type="Proteomes" id="UP000006552">
    <property type="component" value="Chromosome"/>
</dbReference>
<evidence type="ECO:0000256" key="1">
    <source>
        <dbReference type="ARBA" id="ARBA00000632"/>
    </source>
</evidence>
<dbReference type="GO" id="GO:0016998">
    <property type="term" value="P:cell wall macromolecule catabolic process"/>
    <property type="evidence" value="ECO:0007669"/>
    <property type="project" value="InterPro"/>
</dbReference>
<keyword evidence="2 6" id="KW-0929">Antimicrobial</keyword>
<evidence type="ECO:0000256" key="3">
    <source>
        <dbReference type="ARBA" id="ARBA00022638"/>
    </source>
</evidence>
<dbReference type="EMBL" id="CR555306">
    <property type="protein sequence ID" value="CAI10226.1"/>
    <property type="molecule type" value="Genomic_DNA"/>
</dbReference>
<dbReference type="HOGENOM" id="CLU_091641_5_0_4"/>
<dbReference type="InterPro" id="IPR023347">
    <property type="entry name" value="Lysozyme_dom_sf"/>
</dbReference>
<dbReference type="HAMAP" id="MF_04110">
    <property type="entry name" value="ENDOLYSIN_T4"/>
    <property type="match status" value="1"/>
</dbReference>
<evidence type="ECO:0000256" key="2">
    <source>
        <dbReference type="ARBA" id="ARBA00022529"/>
    </source>
</evidence>
<dbReference type="InterPro" id="IPR034690">
    <property type="entry name" value="Endolysin_T4_type"/>
</dbReference>
<dbReference type="GO" id="GO:0031640">
    <property type="term" value="P:killing of cells of another organism"/>
    <property type="evidence" value="ECO:0007669"/>
    <property type="project" value="UniProtKB-KW"/>
</dbReference>
<keyword evidence="4 6" id="KW-0378">Hydrolase</keyword>
<dbReference type="EC" id="3.2.1.17" evidence="6"/>
<dbReference type="InterPro" id="IPR051018">
    <property type="entry name" value="Bacteriophage_GH24"/>
</dbReference>
<comment type="similarity">
    <text evidence="6">Belongs to the glycosyl hydrolase 24 family.</text>
</comment>
<evidence type="ECO:0000313" key="8">
    <source>
        <dbReference type="EMBL" id="CAI10226.1"/>
    </source>
</evidence>
<dbReference type="SUPFAM" id="SSF53955">
    <property type="entry name" value="Lysozyme-like"/>
    <property type="match status" value="1"/>
</dbReference>
<gene>
    <name evidence="8" type="ORF">ebA7232</name>
</gene>
<keyword evidence="9" id="KW-1185">Reference proteome</keyword>
<dbReference type="GO" id="GO:0003796">
    <property type="term" value="F:lysozyme activity"/>
    <property type="evidence" value="ECO:0007669"/>
    <property type="project" value="UniProtKB-EC"/>
</dbReference>
<evidence type="ECO:0000313" key="9">
    <source>
        <dbReference type="Proteomes" id="UP000006552"/>
    </source>
</evidence>
<name>Q5NXI8_AROAE</name>
<dbReference type="KEGG" id="eba:ebA7232"/>
<dbReference type="InterPro" id="IPR023346">
    <property type="entry name" value="Lysozyme-like_dom_sf"/>
</dbReference>